<feature type="compositionally biased region" description="Low complexity" evidence="1">
    <location>
        <begin position="96"/>
        <end position="115"/>
    </location>
</feature>
<name>A0AA38I2L4_9CUCU</name>
<dbReference type="Proteomes" id="UP001168821">
    <property type="component" value="Unassembled WGS sequence"/>
</dbReference>
<evidence type="ECO:0000313" key="2">
    <source>
        <dbReference type="EMBL" id="KAJ3645419.1"/>
    </source>
</evidence>
<feature type="compositionally biased region" description="Polar residues" evidence="1">
    <location>
        <begin position="156"/>
        <end position="166"/>
    </location>
</feature>
<evidence type="ECO:0000256" key="1">
    <source>
        <dbReference type="SAM" id="MobiDB-lite"/>
    </source>
</evidence>
<feature type="region of interest" description="Disordered" evidence="1">
    <location>
        <begin position="86"/>
        <end position="173"/>
    </location>
</feature>
<proteinExistence type="predicted"/>
<sequence>MEKDKPYLMTDMKRHTTKFGDRLMVELDNSNKLYLPERYNSLTDRQVAELGSGKYLLLNRGTKGQSYMLEVILKAEFDKISLIEQLTTTVPPPQPQQQQQQQQPSSSSVQKSTVVLPTVNTIEMLAPSPSSQVTTIDDEDDDDDESEDEEEDETVDPNSGVLNFYSQKPFLGL</sequence>
<comment type="caution">
    <text evidence="2">The sequence shown here is derived from an EMBL/GenBank/DDBJ whole genome shotgun (WGS) entry which is preliminary data.</text>
</comment>
<evidence type="ECO:0000313" key="3">
    <source>
        <dbReference type="Proteomes" id="UP001168821"/>
    </source>
</evidence>
<feature type="compositionally biased region" description="Acidic residues" evidence="1">
    <location>
        <begin position="136"/>
        <end position="155"/>
    </location>
</feature>
<accession>A0AA38I2L4</accession>
<keyword evidence="3" id="KW-1185">Reference proteome</keyword>
<dbReference type="EMBL" id="JALNTZ010000007">
    <property type="protein sequence ID" value="KAJ3645419.1"/>
    <property type="molecule type" value="Genomic_DNA"/>
</dbReference>
<protein>
    <submittedName>
        <fullName evidence="2">Uncharacterized protein</fullName>
    </submittedName>
</protein>
<dbReference type="AlphaFoldDB" id="A0AA38I2L4"/>
<organism evidence="2 3">
    <name type="scientific">Zophobas morio</name>
    <dbReference type="NCBI Taxonomy" id="2755281"/>
    <lineage>
        <taxon>Eukaryota</taxon>
        <taxon>Metazoa</taxon>
        <taxon>Ecdysozoa</taxon>
        <taxon>Arthropoda</taxon>
        <taxon>Hexapoda</taxon>
        <taxon>Insecta</taxon>
        <taxon>Pterygota</taxon>
        <taxon>Neoptera</taxon>
        <taxon>Endopterygota</taxon>
        <taxon>Coleoptera</taxon>
        <taxon>Polyphaga</taxon>
        <taxon>Cucujiformia</taxon>
        <taxon>Tenebrionidae</taxon>
        <taxon>Zophobas</taxon>
    </lineage>
</organism>
<gene>
    <name evidence="2" type="ORF">Zmor_023078</name>
</gene>
<reference evidence="2" key="1">
    <citation type="journal article" date="2023" name="G3 (Bethesda)">
        <title>Whole genome assemblies of Zophobas morio and Tenebrio molitor.</title>
        <authorList>
            <person name="Kaur S."/>
            <person name="Stinson S.A."/>
            <person name="diCenzo G.C."/>
        </authorList>
    </citation>
    <scope>NUCLEOTIDE SEQUENCE</scope>
    <source>
        <strain evidence="2">QUZm001</strain>
    </source>
</reference>